<dbReference type="EMBL" id="WIXO01000001">
    <property type="protein sequence ID" value="MTE21645.1"/>
    <property type="molecule type" value="Genomic_DNA"/>
</dbReference>
<dbReference type="PANTHER" id="PTHR38733">
    <property type="entry name" value="PROTEIN MCRC"/>
    <property type="match status" value="1"/>
</dbReference>
<dbReference type="Pfam" id="PF10117">
    <property type="entry name" value="McrBC"/>
    <property type="match status" value="1"/>
</dbReference>
<proteinExistence type="predicted"/>
<accession>A0A6G2BH93</accession>
<organism evidence="1 2">
    <name type="scientific">Streptomyces taklimakanensis</name>
    <dbReference type="NCBI Taxonomy" id="2569853"/>
    <lineage>
        <taxon>Bacteria</taxon>
        <taxon>Bacillati</taxon>
        <taxon>Actinomycetota</taxon>
        <taxon>Actinomycetes</taxon>
        <taxon>Kitasatosporales</taxon>
        <taxon>Streptomycetaceae</taxon>
        <taxon>Streptomyces</taxon>
    </lineage>
</organism>
<dbReference type="RefSeq" id="WP_155072355.1">
    <property type="nucleotide sequence ID" value="NZ_WIXO01000001.1"/>
</dbReference>
<dbReference type="OrthoDB" id="9786961at2"/>
<name>A0A6G2BH93_9ACTN</name>
<reference evidence="1 2" key="1">
    <citation type="submission" date="2019-11" db="EMBL/GenBank/DDBJ databases">
        <authorList>
            <person name="Yuan L."/>
        </authorList>
    </citation>
    <scope>NUCLEOTIDE SEQUENCE [LARGE SCALE GENOMIC DNA]</scope>
    <source>
        <strain evidence="1 2">TRM43335</strain>
    </source>
</reference>
<dbReference type="AlphaFoldDB" id="A0A6G2BH93"/>
<protein>
    <submittedName>
        <fullName evidence="1">PE-PGRS family protein</fullName>
    </submittedName>
</protein>
<evidence type="ECO:0000313" key="2">
    <source>
        <dbReference type="Proteomes" id="UP000473014"/>
    </source>
</evidence>
<sequence length="422" mass="46005">MADPAHVRIGEYESVDLGPEKLTDRDVDRLRALQSRGALTLAETRSGWRLTADATVGVLVLDRVHLTVTPKFAVPGDRIVHWLCYAFALPVPHRSTLRRWTTGRDGYAELVAAALLIACRELTREGLRRDYVRDRRLEPVLRGRLDVTAQVTRRFGMLDRLHVETFERKTDIWENRVLGTALATAAAVSGSPEPARALRDAATAFPEAPSRAAALRLLDRAVYNRLNARYRTAHAWARLALEGGGPNDLLAARGPTAESMLLAMPDLWERVVRRLTAEAAASLGGRIAAATGSLGITTRGDTSPHKPFRPDVLADLPGRGGDSRTLLPVDAKYKRYDRRAVGSADIHQLLTYIGGYASNPASTAAIVHPDPSGHTRRVLRVDGPHGRLGTIDVIGIDTRASPGEAVDHLRAVWAPLVPAPAR</sequence>
<dbReference type="PANTHER" id="PTHR38733:SF1">
    <property type="entry name" value="TYPE IV METHYL-DIRECTED RESTRICTION ENZYME ECOKMCRBC"/>
    <property type="match status" value="1"/>
</dbReference>
<gene>
    <name evidence="1" type="ORF">F0L17_21520</name>
</gene>
<comment type="caution">
    <text evidence="1">The sequence shown here is derived from an EMBL/GenBank/DDBJ whole genome shotgun (WGS) entry which is preliminary data.</text>
</comment>
<dbReference type="InterPro" id="IPR019292">
    <property type="entry name" value="McrC"/>
</dbReference>
<keyword evidence="2" id="KW-1185">Reference proteome</keyword>
<dbReference type="Proteomes" id="UP000473014">
    <property type="component" value="Unassembled WGS sequence"/>
</dbReference>
<evidence type="ECO:0000313" key="1">
    <source>
        <dbReference type="EMBL" id="MTE21645.1"/>
    </source>
</evidence>